<dbReference type="AlphaFoldDB" id="A0A1H3G0Y7"/>
<accession>A0A1H3G0Y7</accession>
<dbReference type="SUPFAM" id="SSF53850">
    <property type="entry name" value="Periplasmic binding protein-like II"/>
    <property type="match status" value="1"/>
</dbReference>
<dbReference type="Proteomes" id="UP000198935">
    <property type="component" value="Unassembled WGS sequence"/>
</dbReference>
<evidence type="ECO:0000313" key="2">
    <source>
        <dbReference type="EMBL" id="SDX96064.1"/>
    </source>
</evidence>
<gene>
    <name evidence="2" type="ORF">SAMN05421736_10112</name>
</gene>
<feature type="signal peptide" evidence="1">
    <location>
        <begin position="1"/>
        <end position="20"/>
    </location>
</feature>
<name>A0A1H3G0Y7_9BACI</name>
<dbReference type="STRING" id="1503961.SAMN05421736_10112"/>
<evidence type="ECO:0000313" key="3">
    <source>
        <dbReference type="Proteomes" id="UP000198935"/>
    </source>
</evidence>
<organism evidence="2 3">
    <name type="scientific">Evansella caseinilytica</name>
    <dbReference type="NCBI Taxonomy" id="1503961"/>
    <lineage>
        <taxon>Bacteria</taxon>
        <taxon>Bacillati</taxon>
        <taxon>Bacillota</taxon>
        <taxon>Bacilli</taxon>
        <taxon>Bacillales</taxon>
        <taxon>Bacillaceae</taxon>
        <taxon>Evansella</taxon>
    </lineage>
</organism>
<feature type="chain" id="PRO_5039470792" evidence="1">
    <location>
        <begin position="21"/>
        <end position="431"/>
    </location>
</feature>
<dbReference type="Pfam" id="PF01547">
    <property type="entry name" value="SBP_bac_1"/>
    <property type="match status" value="1"/>
</dbReference>
<proteinExistence type="predicted"/>
<protein>
    <submittedName>
        <fullName evidence="2">Raffinose/stachyose/melibiose transport system substrate-binding protein</fullName>
    </submittedName>
</protein>
<sequence>MLIKKLAIGFIAVITMAVVAACSDAANDGSSDNQQGRGEVTIELFNIKVETANQLHSLIEEYESENEHVKINVTTVGGGQDASSALQAKFSSRDEPAIFLLGGLSDVEKYSKYLLDVSDMASAKAAIDGTLQGATLAGTPYGIPLNIEGFGWMMNKDIFERAGVDPDSIDSYDTFVEAVETIDSQKEQLGIDAVFAFSAMEDWVVSQFSNHFTAPEFDNDVNVAYEAAELTFEYGDRMKAYTDLMNQYNYQPILSLDYSTSVEELFANDRAAMIHQGNWIVPSLNSIDETFTQEKLGILPLFTDSDDEGYISAGPSWFWGINKEKDDEVVEESKKFIDWMYTSEKGKERIVTDFQYVPAHEGYDADAITDPVSKEVYEMLLDGKGRIWAHNQYPDGFFSTALFPEFQKYLGERITWEEFEEAASEKFKEMR</sequence>
<evidence type="ECO:0000256" key="1">
    <source>
        <dbReference type="SAM" id="SignalP"/>
    </source>
</evidence>
<dbReference type="PANTHER" id="PTHR43649:SF12">
    <property type="entry name" value="DIACETYLCHITOBIOSE BINDING PROTEIN DASA"/>
    <property type="match status" value="1"/>
</dbReference>
<dbReference type="PROSITE" id="PS51257">
    <property type="entry name" value="PROKAR_LIPOPROTEIN"/>
    <property type="match status" value="1"/>
</dbReference>
<dbReference type="InterPro" id="IPR006059">
    <property type="entry name" value="SBP"/>
</dbReference>
<reference evidence="3" key="1">
    <citation type="submission" date="2016-10" db="EMBL/GenBank/DDBJ databases">
        <authorList>
            <person name="Varghese N."/>
            <person name="Submissions S."/>
        </authorList>
    </citation>
    <scope>NUCLEOTIDE SEQUENCE [LARGE SCALE GENOMIC DNA]</scope>
    <source>
        <strain evidence="3">SP</strain>
    </source>
</reference>
<dbReference type="PANTHER" id="PTHR43649">
    <property type="entry name" value="ARABINOSE-BINDING PROTEIN-RELATED"/>
    <property type="match status" value="1"/>
</dbReference>
<keyword evidence="3" id="KW-1185">Reference proteome</keyword>
<dbReference type="OrthoDB" id="9763054at2"/>
<dbReference type="InterPro" id="IPR050490">
    <property type="entry name" value="Bact_solute-bd_prot1"/>
</dbReference>
<dbReference type="EMBL" id="FNPI01000001">
    <property type="protein sequence ID" value="SDX96064.1"/>
    <property type="molecule type" value="Genomic_DNA"/>
</dbReference>
<keyword evidence="1" id="KW-0732">Signal</keyword>
<dbReference type="Gene3D" id="3.40.190.10">
    <property type="entry name" value="Periplasmic binding protein-like II"/>
    <property type="match status" value="2"/>
</dbReference>